<comment type="caution">
    <text evidence="2">The sequence shown here is derived from an EMBL/GenBank/DDBJ whole genome shotgun (WGS) entry which is preliminary data.</text>
</comment>
<proteinExistence type="predicted"/>
<dbReference type="EMBL" id="JACMSC010000021">
    <property type="protein sequence ID" value="KAG6470583.1"/>
    <property type="molecule type" value="Genomic_DNA"/>
</dbReference>
<dbReference type="PANTHER" id="PTHR33167:SF4">
    <property type="entry name" value="TRANSCRIPTION FACTOR, PUTATIVE (DUF863)-RELATED"/>
    <property type="match status" value="1"/>
</dbReference>
<evidence type="ECO:0000256" key="1">
    <source>
        <dbReference type="SAM" id="SignalP"/>
    </source>
</evidence>
<dbReference type="AlphaFoldDB" id="A0A8J5EQN3"/>
<organism evidence="2 3">
    <name type="scientific">Zingiber officinale</name>
    <name type="common">Ginger</name>
    <name type="synonym">Amomum zingiber</name>
    <dbReference type="NCBI Taxonomy" id="94328"/>
    <lineage>
        <taxon>Eukaryota</taxon>
        <taxon>Viridiplantae</taxon>
        <taxon>Streptophyta</taxon>
        <taxon>Embryophyta</taxon>
        <taxon>Tracheophyta</taxon>
        <taxon>Spermatophyta</taxon>
        <taxon>Magnoliopsida</taxon>
        <taxon>Liliopsida</taxon>
        <taxon>Zingiberales</taxon>
        <taxon>Zingiberaceae</taxon>
        <taxon>Zingiber</taxon>
    </lineage>
</organism>
<protein>
    <submittedName>
        <fullName evidence="2">Uncharacterized protein</fullName>
    </submittedName>
</protein>
<keyword evidence="3" id="KW-1185">Reference proteome</keyword>
<accession>A0A8J5EQN3</accession>
<dbReference type="Pfam" id="PF05904">
    <property type="entry name" value="DUF863"/>
    <property type="match status" value="2"/>
</dbReference>
<feature type="chain" id="PRO_5035204754" evidence="1">
    <location>
        <begin position="34"/>
        <end position="940"/>
    </location>
</feature>
<keyword evidence="1" id="KW-0732">Signal</keyword>
<dbReference type="Proteomes" id="UP000734854">
    <property type="component" value="Unassembled WGS sequence"/>
</dbReference>
<name>A0A8J5EQN3_ZINOF</name>
<gene>
    <name evidence="2" type="ORF">ZIOFF_071657</name>
</gene>
<evidence type="ECO:0000313" key="3">
    <source>
        <dbReference type="Proteomes" id="UP000734854"/>
    </source>
</evidence>
<dbReference type="PANTHER" id="PTHR33167">
    <property type="entry name" value="TRANSCRIPTION FACTOR, PUTATIVE (DUF863)-RELATED"/>
    <property type="match status" value="1"/>
</dbReference>
<reference evidence="2 3" key="1">
    <citation type="submission" date="2020-08" db="EMBL/GenBank/DDBJ databases">
        <title>Plant Genome Project.</title>
        <authorList>
            <person name="Zhang R.-G."/>
        </authorList>
    </citation>
    <scope>NUCLEOTIDE SEQUENCE [LARGE SCALE GENOMIC DNA]</scope>
    <source>
        <tissue evidence="2">Rhizome</tissue>
    </source>
</reference>
<feature type="signal peptide" evidence="1">
    <location>
        <begin position="1"/>
        <end position="33"/>
    </location>
</feature>
<dbReference type="InterPro" id="IPR008581">
    <property type="entry name" value="DUF863_pln"/>
</dbReference>
<evidence type="ECO:0000313" key="2">
    <source>
        <dbReference type="EMBL" id="KAG6470583.1"/>
    </source>
</evidence>
<sequence>MLFAATESSDMALRQLIVLWALLLLSASSVALGMGTKVHSKSYLPGYQQTRDLNEDTNFSWTLFCEHKSVSRQLFNEFKPRAAGSCLGYDKDMLKRTMLEHEAIFRKQVYELHRLYRIQMELMHELKKAQMNRYFQTPNLSMLVSPLHSELDEKRWHASHRPMTTSNVIEVIDDNKASLYFLKEDVSPSKHGKCVESSKPEETELKRFTRRILDLSLPADAYIEKEEDTKKNRRENVRGIWDDNGVKLTLGSVGIRGIGKTSLKSNWHSDDQSIHGLADLNEPIRDSWETEAVKSNIYKLDGLNVLSKEVANPCLPTESKTKFSHDYLCNGNSSNNLGMLTVGITQEQQMQDNCAGHSRDVSNEYLSSFEQLKLKFKKSSSLPEQDTTGIWFREKTVPVENSASLAVNLSNPRFKASQFTPTLMNLSVLNHVAASPPILISTERMQIVDQNPVAALQGLSCFKNSDAFKQSNSIPECNKVKCNGDSQPQMEPDNLFLSHADNHRHAIQMNSTSLITIQDLQSNLGKPNLSDCNGFESQRSLKDSKFVDFQSVKGLNLNQALHCGEHGFSEQESLARKHNEASDSLVWLREWSSCNGYADRKENDTRSNVQLNVEFQGLKIKNQDHAINYENGKSMRNGRQGLENEINLNCELIIPVTENESCGASTVGFPSSLSMAVDVSKSTCEIDLEVPADALEDDNMDIDINQPIAVVDIFTSSLDVCITSAADAIVSMSIDAHTHLGRITNIPPTPTTCDSLHLLADIATCMPEAFEASGDDGLDFFESMTLKLEELKADEYGCKSFKQGKTKDDEKPTCLMLSRPQTRKRRQRKDFKNDVLPALTSLSRHEVTEDLRMLGGITSTGKWRLTVSRKTNRNKNKSRSQSGRRQLRNLAIANAEMHNSPLPEQPTNTELENAGSSIIGWGRTTRRCARQRTANACAPP</sequence>